<sequence length="846" mass="99257">MIRPIKFLLQRVTKFSLSSIQIPKQYLSENVKEKQIRENDMLWIAANADDKRCSIAEIEKFIKDEPRLEQSPIRLMDLGNNYFRHINPKKKKTMLQLLDAYVDNLNDEGQIKEFQNALSIYFDNSYEGKDIDELNYEEKDLPEQILWHLYSLMIFDRISSQYARYEYLDQFRIIDYFNKRDKEKINRVKYVFTSHPTQPNSLTQLIAISRMLQGIEQNDYKYLKYAAKLFIQSNKQRVFNKVSYIEESLIYHSQYLPNLIKAVAQAYELGLQYPEEFIETPGTWLTFDFDNHPGMEIGIMTYTHGLTIELTLQQYKEYIAEAKFEEHLYFKQILELYQQALQYSKTIRELSDKFRVKKEISVEEFFEQLPIYNIKKIEDQINQILDQILNQNDNSKAYFIALKLKKLYKIFRLTGVLGQIRLAGEDLTDINKIKPMIKNIFKEISLLNANGQAADMIIIANFQTQSQFDLVNELINQYKVQNMEIVPLLESFSSTNNTDSRITMIASSDTRQRDGLILTELRNMREYKRNPEKFIYMGQGITPERGGGPYELIHTKYQALTRAQRKLHIRTIQGHYFTSEFVSEDVAFTFMLNGLANINYSDDFEPSYQYMDFLFELDNYVGVPQRAMQKTKEYNDLYIKNQAIKTMVESFNFGGSREIAKPFENLKNQRAIVQAYCNSDRCSFTHPELAYWDRVPEELINKIATYYYNNHPHMKYLLFMYALMVRRCDLDFAKQEVGLDSSNSCFLAMQKGKAALITILDQLGLGNSSTPMNAIWKQHLGCSLQSMKTETNQKFKTFMTLNKLQLYQAKKIVKHGILETDGQANQRKLRLLQATLANLTSFTGKG</sequence>
<protein>
    <submittedName>
        <fullName evidence="1">Uncharacterized protein</fullName>
    </submittedName>
</protein>
<gene>
    <name evidence="1" type="ORF">PSON_ATCC_30995.1.T0030005</name>
</gene>
<keyword evidence="2" id="KW-1185">Reference proteome</keyword>
<evidence type="ECO:0000313" key="1">
    <source>
        <dbReference type="EMBL" id="CAD8047949.1"/>
    </source>
</evidence>
<proteinExistence type="predicted"/>
<dbReference type="Proteomes" id="UP000692954">
    <property type="component" value="Unassembled WGS sequence"/>
</dbReference>
<comment type="caution">
    <text evidence="1">The sequence shown here is derived from an EMBL/GenBank/DDBJ whole genome shotgun (WGS) entry which is preliminary data.</text>
</comment>
<name>A0A8S1JY91_9CILI</name>
<organism evidence="1 2">
    <name type="scientific">Paramecium sonneborni</name>
    <dbReference type="NCBI Taxonomy" id="65129"/>
    <lineage>
        <taxon>Eukaryota</taxon>
        <taxon>Sar</taxon>
        <taxon>Alveolata</taxon>
        <taxon>Ciliophora</taxon>
        <taxon>Intramacronucleata</taxon>
        <taxon>Oligohymenophorea</taxon>
        <taxon>Peniculida</taxon>
        <taxon>Parameciidae</taxon>
        <taxon>Paramecium</taxon>
    </lineage>
</organism>
<accession>A0A8S1JY91</accession>
<evidence type="ECO:0000313" key="2">
    <source>
        <dbReference type="Proteomes" id="UP000692954"/>
    </source>
</evidence>
<dbReference type="EMBL" id="CAJJDN010000003">
    <property type="protein sequence ID" value="CAD8047949.1"/>
    <property type="molecule type" value="Genomic_DNA"/>
</dbReference>
<reference evidence="1" key="1">
    <citation type="submission" date="2021-01" db="EMBL/GenBank/DDBJ databases">
        <authorList>
            <consortium name="Genoscope - CEA"/>
            <person name="William W."/>
        </authorList>
    </citation>
    <scope>NUCLEOTIDE SEQUENCE</scope>
</reference>
<dbReference type="OrthoDB" id="313926at2759"/>
<dbReference type="AlphaFoldDB" id="A0A8S1JY91"/>